<protein>
    <submittedName>
        <fullName evidence="3">Uncharacterized protein</fullName>
    </submittedName>
</protein>
<keyword evidence="4" id="KW-1185">Reference proteome</keyword>
<evidence type="ECO:0000256" key="1">
    <source>
        <dbReference type="SAM" id="Coils"/>
    </source>
</evidence>
<keyword evidence="1" id="KW-0175">Coiled coil</keyword>
<dbReference type="Proteomes" id="UP000886523">
    <property type="component" value="Unassembled WGS sequence"/>
</dbReference>
<evidence type="ECO:0000313" key="3">
    <source>
        <dbReference type="EMBL" id="KAF9518878.1"/>
    </source>
</evidence>
<evidence type="ECO:0000256" key="2">
    <source>
        <dbReference type="SAM" id="MobiDB-lite"/>
    </source>
</evidence>
<name>A0A9P6B6Y2_9AGAM</name>
<accession>A0A9P6B6Y2</accession>
<feature type="region of interest" description="Disordered" evidence="2">
    <location>
        <begin position="826"/>
        <end position="854"/>
    </location>
</feature>
<evidence type="ECO:0000313" key="4">
    <source>
        <dbReference type="Proteomes" id="UP000886523"/>
    </source>
</evidence>
<reference evidence="3" key="1">
    <citation type="journal article" date="2020" name="Nat. Commun.">
        <title>Large-scale genome sequencing of mycorrhizal fungi provides insights into the early evolution of symbiotic traits.</title>
        <authorList>
            <person name="Miyauchi S."/>
            <person name="Kiss E."/>
            <person name="Kuo A."/>
            <person name="Drula E."/>
            <person name="Kohler A."/>
            <person name="Sanchez-Garcia M."/>
            <person name="Morin E."/>
            <person name="Andreopoulos B."/>
            <person name="Barry K.W."/>
            <person name="Bonito G."/>
            <person name="Buee M."/>
            <person name="Carver A."/>
            <person name="Chen C."/>
            <person name="Cichocki N."/>
            <person name="Clum A."/>
            <person name="Culley D."/>
            <person name="Crous P.W."/>
            <person name="Fauchery L."/>
            <person name="Girlanda M."/>
            <person name="Hayes R.D."/>
            <person name="Keri Z."/>
            <person name="LaButti K."/>
            <person name="Lipzen A."/>
            <person name="Lombard V."/>
            <person name="Magnuson J."/>
            <person name="Maillard F."/>
            <person name="Murat C."/>
            <person name="Nolan M."/>
            <person name="Ohm R.A."/>
            <person name="Pangilinan J."/>
            <person name="Pereira M.F."/>
            <person name="Perotto S."/>
            <person name="Peter M."/>
            <person name="Pfister S."/>
            <person name="Riley R."/>
            <person name="Sitrit Y."/>
            <person name="Stielow J.B."/>
            <person name="Szollosi G."/>
            <person name="Zifcakova L."/>
            <person name="Stursova M."/>
            <person name="Spatafora J.W."/>
            <person name="Tedersoo L."/>
            <person name="Vaario L.M."/>
            <person name="Yamada A."/>
            <person name="Yan M."/>
            <person name="Wang P."/>
            <person name="Xu J."/>
            <person name="Bruns T."/>
            <person name="Baldrian P."/>
            <person name="Vilgalys R."/>
            <person name="Dunand C."/>
            <person name="Henrissat B."/>
            <person name="Grigoriev I.V."/>
            <person name="Hibbett D."/>
            <person name="Nagy L.G."/>
            <person name="Martin F.M."/>
        </authorList>
    </citation>
    <scope>NUCLEOTIDE SEQUENCE</scope>
    <source>
        <strain evidence="3">UP504</strain>
    </source>
</reference>
<feature type="compositionally biased region" description="Basic and acidic residues" evidence="2">
    <location>
        <begin position="838"/>
        <end position="847"/>
    </location>
</feature>
<dbReference type="EMBL" id="MU128921">
    <property type="protein sequence ID" value="KAF9518878.1"/>
    <property type="molecule type" value="Genomic_DNA"/>
</dbReference>
<dbReference type="AlphaFoldDB" id="A0A9P6B6Y2"/>
<feature type="compositionally biased region" description="Low complexity" evidence="2">
    <location>
        <begin position="471"/>
        <end position="487"/>
    </location>
</feature>
<organism evidence="3 4">
    <name type="scientific">Hydnum rufescens UP504</name>
    <dbReference type="NCBI Taxonomy" id="1448309"/>
    <lineage>
        <taxon>Eukaryota</taxon>
        <taxon>Fungi</taxon>
        <taxon>Dikarya</taxon>
        <taxon>Basidiomycota</taxon>
        <taxon>Agaricomycotina</taxon>
        <taxon>Agaricomycetes</taxon>
        <taxon>Cantharellales</taxon>
        <taxon>Hydnaceae</taxon>
        <taxon>Hydnum</taxon>
    </lineage>
</organism>
<feature type="region of interest" description="Disordered" evidence="2">
    <location>
        <begin position="429"/>
        <end position="507"/>
    </location>
</feature>
<gene>
    <name evidence="3" type="ORF">BS47DRAFT_1379627</name>
</gene>
<proteinExistence type="predicted"/>
<dbReference type="OrthoDB" id="2592022at2759"/>
<sequence>MEGSLGLVKDHPLALEIAGLRAALSNYEHASHVASIHLQRQVLELAMSRETTRTTLQRNAQLEKEAKVLRAHAEELVTPDNTQVAEITLALHRANDRLSSTESALLDRTVEVANLSAHLEHAESRAFAARQTAANAREREVQALARERETSNALRIVVEERNTYDRVVQEYADLVKTLEGRSSLNSTATSHSPTQSTRPRHLLSTHETILEYRHETQTILQELNAEIHRLHVQSQNIAAQLESCQGDLVEMRKIAEEDREKLAMTRVELQQHEADDTAAARLVSRYIRKDCVLPWITFTEDISRATFGRRREIVLRMKMLSREEQLLEGLVRWERKADEAYRAWSSVHSQTHLDSASQDSLESSFVRSLESAKHVLAAFDEAPAKDTIRNGSLRRLIMAQQTLEGVLEELNTERELRLALERERGGLRSIPLPVERSPISSPPHPRSSSEHRSSPTPGNLGITSLTPEANPDPSNISSNPPDSFPPDYAKPGEDGLNPTIQGPSLSMEGDSLVMVGIVPDHPSVEVATLKSAQIQLRLDVFLHRHDSVQEQFRNCHRNLSSLESDLTRDASLCSSQGAASDLRFASTALSLLSSAAARLHDFNDDAMVEIEIRMSDDARLVQGFRTLIELSNEETHQNTIGREVEALVDDRGPSSTEAFERKLADLEHDIATVKLAYHEISLIPSMDRSLSPSGTQKSENSSPIIMDSGSMSSWSRWTTALLTLAQPSSIGTLSSQTFGSVMTSPSIHSAPWHPSPNEFLQRLDFRIDMPFSIQDLASYEHHSSVWRSRTVSFAQHRIERTRNISGLGLRAASCFNTLDDGWLRSGPGDISPTEECSDSVRQDRADLDLGIDEE</sequence>
<feature type="coiled-coil region" evidence="1">
    <location>
        <begin position="220"/>
        <end position="275"/>
    </location>
</feature>
<comment type="caution">
    <text evidence="3">The sequence shown here is derived from an EMBL/GenBank/DDBJ whole genome shotgun (WGS) entry which is preliminary data.</text>
</comment>